<name>A0A370BI88_9ACTN</name>
<sequence>MNKGYAVFCDADRHFYDAPHRTASTDATGQGALYEAAERPAPVGWQRHRAGDWLAWRPLDGQLPSQGWKIHVSACLDNAESVLARVMAYCVPRRVAFKFVPSRYLLHNRNAKYADRAASGKFITVYPADDEQCGVTAAALDALLTGEDGPYILSDLRWGAGPVHLRYGSFTERNCYDAEGQLRPAVENAEGRLVPDPRGPVFRIPEWVTPPAFLGPHLAARDAMSVAGLPYRVERALHFSNGGGVYVGRHLETGEQVVLKEARPHAGLAADGADAVTRLGRERAALERLSGLGCTPEVRDSLEVGGHHFLVLEFIEGKPLNSFFARRHPLIDAEPGAERLAEYTAWALRIHRLVEEAVAAVHERGVVFNDLHLFNIMVSEDESSVVLLDFEAAAPVTDNGRQTVANPGFVAPGDRRGFDVDRYALACLRLALFLPLTSLLAIDRAKAAHLAEVVAEQFPVERAFLDAAVAEILREPGAEVGRAPGAAGAPGGTGGTGRTGGTGGMGRTGGTGRTGGADGTTDTARGRPAPRPGGYLPVAPGDWPRSRDSLVRAILSTASPDREDRFFPGDIAQFATPGGGLSFGYGAAGVLYALEMSADVRSEQAEEWLLPRSKEPAPGTPLGFYDGLAGVAWSLDRLGHRQSALQLADLMLHQSWRDMPPDLHSGSAGLGLALDSLAAATGETALREGSLRCAELAAASLPSAPSTGGGLPRAGLLYGASGVALLFIRLYERTGDGALLDLAADALRLDLARCKPGVGGALQVDEGWRTMPYLGAGSVGIGMVLDDYLAHRADDAFERARGEIVRAAQAMFYAQPGLFRGAAGMVLHLSRTTAAGPGTGPADLRRQVDALGWHAMTYRGQLAFPGEQMMRLSMDLSTGTAGALLALAAASSPERRACLPFLPPLRRAHEPARPTSRGKTTSP</sequence>
<dbReference type="InterPro" id="IPR058053">
    <property type="entry name" value="RamC_C"/>
</dbReference>
<keyword evidence="4" id="KW-0547">Nucleotide-binding</keyword>
<evidence type="ECO:0000256" key="1">
    <source>
        <dbReference type="ARBA" id="ARBA00012513"/>
    </source>
</evidence>
<dbReference type="Gene3D" id="1.10.510.10">
    <property type="entry name" value="Transferase(Phosphotransferase) domain 1"/>
    <property type="match status" value="1"/>
</dbReference>
<dbReference type="Proteomes" id="UP000253741">
    <property type="component" value="Unassembled WGS sequence"/>
</dbReference>
<evidence type="ECO:0000256" key="2">
    <source>
        <dbReference type="ARBA" id="ARBA00022527"/>
    </source>
</evidence>
<feature type="domain" description="Protein kinase" evidence="10">
    <location>
        <begin position="231"/>
        <end position="492"/>
    </location>
</feature>
<evidence type="ECO:0000313" key="12">
    <source>
        <dbReference type="Proteomes" id="UP000253741"/>
    </source>
</evidence>
<keyword evidence="5" id="KW-0418">Kinase</keyword>
<dbReference type="NCBIfam" id="NF038151">
    <property type="entry name" value="lanthi_synth_III"/>
    <property type="match status" value="1"/>
</dbReference>
<evidence type="ECO:0000256" key="9">
    <source>
        <dbReference type="SAM" id="MobiDB-lite"/>
    </source>
</evidence>
<dbReference type="GO" id="GO:0005975">
    <property type="term" value="P:carbohydrate metabolic process"/>
    <property type="evidence" value="ECO:0007669"/>
    <property type="project" value="InterPro"/>
</dbReference>
<evidence type="ECO:0000256" key="5">
    <source>
        <dbReference type="ARBA" id="ARBA00022777"/>
    </source>
</evidence>
<evidence type="ECO:0000256" key="6">
    <source>
        <dbReference type="ARBA" id="ARBA00022840"/>
    </source>
</evidence>
<dbReference type="InterPro" id="IPR007822">
    <property type="entry name" value="LANC-like"/>
</dbReference>
<dbReference type="Pfam" id="PF05147">
    <property type="entry name" value="LANC_like"/>
    <property type="match status" value="1"/>
</dbReference>
<dbReference type="GO" id="GO:0004674">
    <property type="term" value="F:protein serine/threonine kinase activity"/>
    <property type="evidence" value="ECO:0007669"/>
    <property type="project" value="UniProtKB-KW"/>
</dbReference>
<feature type="region of interest" description="Disordered" evidence="9">
    <location>
        <begin position="480"/>
        <end position="541"/>
    </location>
</feature>
<dbReference type="Pfam" id="PF00069">
    <property type="entry name" value="Pkinase"/>
    <property type="match status" value="1"/>
</dbReference>
<evidence type="ECO:0000256" key="4">
    <source>
        <dbReference type="ARBA" id="ARBA00022741"/>
    </source>
</evidence>
<dbReference type="CDD" id="cd04791">
    <property type="entry name" value="LanC_SerThrkinase"/>
    <property type="match status" value="1"/>
</dbReference>
<evidence type="ECO:0000256" key="8">
    <source>
        <dbReference type="ARBA" id="ARBA00048679"/>
    </source>
</evidence>
<dbReference type="PANTHER" id="PTHR24363:SF0">
    <property type="entry name" value="SERINE_THREONINE KINASE LIKE DOMAIN CONTAINING 1"/>
    <property type="match status" value="1"/>
</dbReference>
<protein>
    <recommendedName>
        <fullName evidence="1">non-specific serine/threonine protein kinase</fullName>
        <ecNumber evidence="1">2.7.11.1</ecNumber>
    </recommendedName>
</protein>
<dbReference type="PANTHER" id="PTHR24363">
    <property type="entry name" value="SERINE/THREONINE PROTEIN KINASE"/>
    <property type="match status" value="1"/>
</dbReference>
<dbReference type="EC" id="2.7.11.1" evidence="1"/>
<feature type="compositionally biased region" description="Gly residues" evidence="9">
    <location>
        <begin position="488"/>
        <end position="518"/>
    </location>
</feature>
<dbReference type="InterPro" id="IPR000719">
    <property type="entry name" value="Prot_kinase_dom"/>
</dbReference>
<dbReference type="InterPro" id="IPR011009">
    <property type="entry name" value="Kinase-like_dom_sf"/>
</dbReference>
<evidence type="ECO:0000259" key="10">
    <source>
        <dbReference type="PROSITE" id="PS50011"/>
    </source>
</evidence>
<dbReference type="AlphaFoldDB" id="A0A370BI88"/>
<dbReference type="InterPro" id="IPR012341">
    <property type="entry name" value="6hp_glycosidase-like_sf"/>
</dbReference>
<dbReference type="PROSITE" id="PS50011">
    <property type="entry name" value="PROTEIN_KINASE_DOM"/>
    <property type="match status" value="1"/>
</dbReference>
<dbReference type="SMART" id="SM01260">
    <property type="entry name" value="LANC_like"/>
    <property type="match status" value="1"/>
</dbReference>
<dbReference type="SUPFAM" id="SSF56112">
    <property type="entry name" value="Protein kinase-like (PK-like)"/>
    <property type="match status" value="1"/>
</dbReference>
<keyword evidence="2" id="KW-0723">Serine/threonine-protein kinase</keyword>
<dbReference type="GO" id="GO:0005524">
    <property type="term" value="F:ATP binding"/>
    <property type="evidence" value="ECO:0007669"/>
    <property type="project" value="UniProtKB-KW"/>
</dbReference>
<keyword evidence="12" id="KW-1185">Reference proteome</keyword>
<proteinExistence type="predicted"/>
<dbReference type="GO" id="GO:0031179">
    <property type="term" value="P:peptide modification"/>
    <property type="evidence" value="ECO:0007669"/>
    <property type="project" value="InterPro"/>
</dbReference>
<dbReference type="EMBL" id="QQNA01000031">
    <property type="protein sequence ID" value="RDG39105.1"/>
    <property type="molecule type" value="Genomic_DNA"/>
</dbReference>
<reference evidence="11 12" key="1">
    <citation type="submission" date="2018-07" db="EMBL/GenBank/DDBJ databases">
        <title>Streptomyces species from bats.</title>
        <authorList>
            <person name="Dunlap C."/>
        </authorList>
    </citation>
    <scope>NUCLEOTIDE SEQUENCE [LARGE SCALE GENOMIC DNA]</scope>
    <source>
        <strain evidence="11 12">AC230</strain>
    </source>
</reference>
<dbReference type="Gene3D" id="1.50.10.10">
    <property type="match status" value="1"/>
</dbReference>
<evidence type="ECO:0000313" key="11">
    <source>
        <dbReference type="EMBL" id="RDG39105.1"/>
    </source>
</evidence>
<gene>
    <name evidence="11" type="ORF">DVH02_05495</name>
</gene>
<dbReference type="SUPFAM" id="SSF158745">
    <property type="entry name" value="LanC-like"/>
    <property type="match status" value="1"/>
</dbReference>
<organism evidence="11 12">
    <name type="scientific">Streptomyces corynorhini</name>
    <dbReference type="NCBI Taxonomy" id="2282652"/>
    <lineage>
        <taxon>Bacteria</taxon>
        <taxon>Bacillati</taxon>
        <taxon>Actinomycetota</taxon>
        <taxon>Actinomycetes</taxon>
        <taxon>Kitasatosporales</taxon>
        <taxon>Streptomycetaceae</taxon>
        <taxon>Streptomyces</taxon>
    </lineage>
</organism>
<keyword evidence="6" id="KW-0067">ATP-binding</keyword>
<keyword evidence="3" id="KW-0808">Transferase</keyword>
<dbReference type="InterPro" id="IPR057929">
    <property type="entry name" value="RamC_N"/>
</dbReference>
<comment type="caution">
    <text evidence="11">The sequence shown here is derived from an EMBL/GenBank/DDBJ whole genome shotgun (WGS) entry which is preliminary data.</text>
</comment>
<accession>A0A370BI88</accession>
<dbReference type="RefSeq" id="WP_114622540.1">
    <property type="nucleotide sequence ID" value="NZ_QQNA01000031.1"/>
</dbReference>
<dbReference type="Pfam" id="PF25816">
    <property type="entry name" value="RamC_N"/>
    <property type="match status" value="1"/>
</dbReference>
<evidence type="ECO:0000256" key="3">
    <source>
        <dbReference type="ARBA" id="ARBA00022679"/>
    </source>
</evidence>
<dbReference type="InterPro" id="IPR053524">
    <property type="entry name" value="Aerial_hyphae_peptide-synth"/>
</dbReference>
<dbReference type="SMART" id="SM00220">
    <property type="entry name" value="S_TKc"/>
    <property type="match status" value="1"/>
</dbReference>
<evidence type="ECO:0000256" key="7">
    <source>
        <dbReference type="ARBA" id="ARBA00047899"/>
    </source>
</evidence>
<comment type="catalytic activity">
    <reaction evidence="7">
        <text>L-threonyl-[protein] + ATP = O-phospho-L-threonyl-[protein] + ADP + H(+)</text>
        <dbReference type="Rhea" id="RHEA:46608"/>
        <dbReference type="Rhea" id="RHEA-COMP:11060"/>
        <dbReference type="Rhea" id="RHEA-COMP:11605"/>
        <dbReference type="ChEBI" id="CHEBI:15378"/>
        <dbReference type="ChEBI" id="CHEBI:30013"/>
        <dbReference type="ChEBI" id="CHEBI:30616"/>
        <dbReference type="ChEBI" id="CHEBI:61977"/>
        <dbReference type="ChEBI" id="CHEBI:456216"/>
        <dbReference type="EC" id="2.7.11.1"/>
    </reaction>
</comment>
<comment type="catalytic activity">
    <reaction evidence="8">
        <text>L-seryl-[protein] + ATP = O-phospho-L-seryl-[protein] + ADP + H(+)</text>
        <dbReference type="Rhea" id="RHEA:17989"/>
        <dbReference type="Rhea" id="RHEA-COMP:9863"/>
        <dbReference type="Rhea" id="RHEA-COMP:11604"/>
        <dbReference type="ChEBI" id="CHEBI:15378"/>
        <dbReference type="ChEBI" id="CHEBI:29999"/>
        <dbReference type="ChEBI" id="CHEBI:30616"/>
        <dbReference type="ChEBI" id="CHEBI:83421"/>
        <dbReference type="ChEBI" id="CHEBI:456216"/>
        <dbReference type="EC" id="2.7.11.1"/>
    </reaction>
</comment>
<dbReference type="OrthoDB" id="1492512at2"/>